<name>A0ACC0JMC5_CHOFU</name>
<dbReference type="EMBL" id="CM046111">
    <property type="protein sequence ID" value="KAI8425285.1"/>
    <property type="molecule type" value="Genomic_DNA"/>
</dbReference>
<gene>
    <name evidence="1" type="ORF">MSG28_007061</name>
</gene>
<evidence type="ECO:0000313" key="1">
    <source>
        <dbReference type="EMBL" id="KAI8425285.1"/>
    </source>
</evidence>
<accession>A0ACC0JMC5</accession>
<protein>
    <submittedName>
        <fullName evidence="1">Uncharacterized protein</fullName>
    </submittedName>
</protein>
<proteinExistence type="predicted"/>
<comment type="caution">
    <text evidence="1">The sequence shown here is derived from an EMBL/GenBank/DDBJ whole genome shotgun (WGS) entry which is preliminary data.</text>
</comment>
<sequence>MASTPKQVNGNARNSPLGKRKKSRGSKGSYLSKWLDKTMCHIQESTPSMDTFDSFTPNMNWTSAQFAPGYDPCRFNMYGYAEPMSLPTPPTYCSPVMPPLYPPEYRYVQSVNKSVQVQRPRPRRRTDKQEDCSTPNSTPNANYFQPKNCSDSQDFASLPPIVTSVADTNSNSDMNTNEKDECARRYSDPCVQGLPDIARPANGDVDSISEASSGLSGSQVGSRLLTYLLDQITNLKMTNERLNKDLQETRAELNNMRQQNGLWQKGSGSSIGGNNGLIGGQYSPGYVTDLVREIRDSARIREEALYARSGLPSSESKFSEKTLEEIKFQFNLESSENGITNGNEETESLRLRKELADMRKAKQNAEEHALK</sequence>
<keyword evidence="2" id="KW-1185">Reference proteome</keyword>
<dbReference type="Proteomes" id="UP001064048">
    <property type="component" value="Chromosome 11"/>
</dbReference>
<evidence type="ECO:0000313" key="2">
    <source>
        <dbReference type="Proteomes" id="UP001064048"/>
    </source>
</evidence>
<reference evidence="1 2" key="1">
    <citation type="journal article" date="2022" name="Genome Biol. Evol.">
        <title>The Spruce Budworm Genome: Reconstructing the Evolutionary History of Antifreeze Proteins.</title>
        <authorList>
            <person name="Beliveau C."/>
            <person name="Gagne P."/>
            <person name="Picq S."/>
            <person name="Vernygora O."/>
            <person name="Keeling C.I."/>
            <person name="Pinkney K."/>
            <person name="Doucet D."/>
            <person name="Wen F."/>
            <person name="Johnston J.S."/>
            <person name="Maaroufi H."/>
            <person name="Boyle B."/>
            <person name="Laroche J."/>
            <person name="Dewar K."/>
            <person name="Juretic N."/>
            <person name="Blackburn G."/>
            <person name="Nisole A."/>
            <person name="Brunet B."/>
            <person name="Brandao M."/>
            <person name="Lumley L."/>
            <person name="Duan J."/>
            <person name="Quan G."/>
            <person name="Lucarotti C.J."/>
            <person name="Roe A.D."/>
            <person name="Sperling F.A.H."/>
            <person name="Levesque R.C."/>
            <person name="Cusson M."/>
        </authorList>
    </citation>
    <scope>NUCLEOTIDE SEQUENCE [LARGE SCALE GENOMIC DNA]</scope>
    <source>
        <strain evidence="1">Glfc:IPQL:Cfum</strain>
    </source>
</reference>
<organism evidence="1 2">
    <name type="scientific">Choristoneura fumiferana</name>
    <name type="common">Spruce budworm moth</name>
    <name type="synonym">Archips fumiferana</name>
    <dbReference type="NCBI Taxonomy" id="7141"/>
    <lineage>
        <taxon>Eukaryota</taxon>
        <taxon>Metazoa</taxon>
        <taxon>Ecdysozoa</taxon>
        <taxon>Arthropoda</taxon>
        <taxon>Hexapoda</taxon>
        <taxon>Insecta</taxon>
        <taxon>Pterygota</taxon>
        <taxon>Neoptera</taxon>
        <taxon>Endopterygota</taxon>
        <taxon>Lepidoptera</taxon>
        <taxon>Glossata</taxon>
        <taxon>Ditrysia</taxon>
        <taxon>Tortricoidea</taxon>
        <taxon>Tortricidae</taxon>
        <taxon>Tortricinae</taxon>
        <taxon>Choristoneura</taxon>
    </lineage>
</organism>